<protein>
    <recommendedName>
        <fullName evidence="1">Hemerythrin-like domain-containing protein</fullName>
    </recommendedName>
</protein>
<reference evidence="2 3" key="1">
    <citation type="submission" date="2017-01" db="EMBL/GenBank/DDBJ databases">
        <title>Draft sequence of Acidihalobacter ferrooxidans strain DSM 14175 (strain V8).</title>
        <authorList>
            <person name="Khaleque H.N."/>
            <person name="Ramsay J.P."/>
            <person name="Murphy R.J.T."/>
            <person name="Kaksonen A.H."/>
            <person name="Boxall N.J."/>
            <person name="Watkin E.L.J."/>
        </authorList>
    </citation>
    <scope>NUCLEOTIDE SEQUENCE [LARGE SCALE GENOMIC DNA]</scope>
    <source>
        <strain evidence="2 3">V8</strain>
    </source>
</reference>
<accession>A0A1P8UK04</accession>
<dbReference type="PANTHER" id="PTHR39966:SF1">
    <property type="entry name" value="HEMERYTHRIN-LIKE DOMAIN-CONTAINING PROTEIN"/>
    <property type="match status" value="1"/>
</dbReference>
<dbReference type="PANTHER" id="PTHR39966">
    <property type="entry name" value="BLL2471 PROTEIN-RELATED"/>
    <property type="match status" value="1"/>
</dbReference>
<dbReference type="EMBL" id="CP019434">
    <property type="protein sequence ID" value="APZ44173.1"/>
    <property type="molecule type" value="Genomic_DNA"/>
</dbReference>
<proteinExistence type="predicted"/>
<dbReference type="RefSeq" id="WP_076837796.1">
    <property type="nucleotide sequence ID" value="NZ_CP019434.1"/>
</dbReference>
<sequence>MTKTLLDVVHADHRNMAVLLELLRSDVDALRGGDDQALDIERLTDVVDYFGHYPDRVHHPREETMFAVFREHHEASPELGNALRRVHEQHETLPKLTVAVSEMLDAAAHGSLVLRDELVTQLDHFIESQLEHLDLEEGLIFPELREKMNAQDWLKVEALGPQGRDPIFGAEVEAEYRNLYRRLEAFLS</sequence>
<dbReference type="Gene3D" id="1.20.120.520">
    <property type="entry name" value="nmb1532 protein domain like"/>
    <property type="match status" value="1"/>
</dbReference>
<dbReference type="InterPro" id="IPR012312">
    <property type="entry name" value="Hemerythrin-like"/>
</dbReference>
<name>A0A1P8UK04_9GAMM</name>
<evidence type="ECO:0000313" key="2">
    <source>
        <dbReference type="EMBL" id="APZ44173.1"/>
    </source>
</evidence>
<dbReference type="KEGG" id="afy:BW247_14660"/>
<organism evidence="2 3">
    <name type="scientific">Acidihalobacter ferrooxydans</name>
    <dbReference type="NCBI Taxonomy" id="1765967"/>
    <lineage>
        <taxon>Bacteria</taxon>
        <taxon>Pseudomonadati</taxon>
        <taxon>Pseudomonadota</taxon>
        <taxon>Gammaproteobacteria</taxon>
        <taxon>Chromatiales</taxon>
        <taxon>Ectothiorhodospiraceae</taxon>
        <taxon>Acidihalobacter</taxon>
    </lineage>
</organism>
<dbReference type="Pfam" id="PF01814">
    <property type="entry name" value="Hemerythrin"/>
    <property type="match status" value="1"/>
</dbReference>
<dbReference type="Proteomes" id="UP000243807">
    <property type="component" value="Chromosome"/>
</dbReference>
<evidence type="ECO:0000313" key="3">
    <source>
        <dbReference type="Proteomes" id="UP000243807"/>
    </source>
</evidence>
<dbReference type="AlphaFoldDB" id="A0A1P8UK04"/>
<feature type="domain" description="Hemerythrin-like" evidence="1">
    <location>
        <begin position="5"/>
        <end position="144"/>
    </location>
</feature>
<keyword evidence="3" id="KW-1185">Reference proteome</keyword>
<dbReference type="GO" id="GO:0005886">
    <property type="term" value="C:plasma membrane"/>
    <property type="evidence" value="ECO:0007669"/>
    <property type="project" value="TreeGrafter"/>
</dbReference>
<dbReference type="STRING" id="1765967.BW247_14660"/>
<evidence type="ECO:0000259" key="1">
    <source>
        <dbReference type="Pfam" id="PF01814"/>
    </source>
</evidence>
<gene>
    <name evidence="2" type="ORF">BW247_14660</name>
</gene>